<accession>A0A7J6PHQ8</accession>
<evidence type="ECO:0000313" key="2">
    <source>
        <dbReference type="EMBL" id="KAF4694911.1"/>
    </source>
</evidence>
<gene>
    <name evidence="2" type="ORF">FOZ60_006432</name>
</gene>
<reference evidence="2 3" key="1">
    <citation type="submission" date="2020-04" db="EMBL/GenBank/DDBJ databases">
        <title>Perkinsus olseni comparative genomics.</title>
        <authorList>
            <person name="Bogema D.R."/>
        </authorList>
    </citation>
    <scope>NUCLEOTIDE SEQUENCE [LARGE SCALE GENOMIC DNA]</scope>
    <source>
        <strain evidence="2">00978-12</strain>
    </source>
</reference>
<dbReference type="PANTHER" id="PTHR47372:SF11">
    <property type="entry name" value="RE19971P"/>
    <property type="match status" value="1"/>
</dbReference>
<organism evidence="2 3">
    <name type="scientific">Perkinsus olseni</name>
    <name type="common">Perkinsus atlanticus</name>
    <dbReference type="NCBI Taxonomy" id="32597"/>
    <lineage>
        <taxon>Eukaryota</taxon>
        <taxon>Sar</taxon>
        <taxon>Alveolata</taxon>
        <taxon>Perkinsozoa</taxon>
        <taxon>Perkinsea</taxon>
        <taxon>Perkinsida</taxon>
        <taxon>Perkinsidae</taxon>
        <taxon>Perkinsus</taxon>
    </lineage>
</organism>
<dbReference type="AlphaFoldDB" id="A0A7J6PHQ8"/>
<evidence type="ECO:0000313" key="3">
    <source>
        <dbReference type="Proteomes" id="UP000541610"/>
    </source>
</evidence>
<sequence length="293" mass="31430">MPNYVPDSINSTVESATIKTQKMVDDFKKTDTGKKVSQSTNAALGSVYSLLDSLLSKGEELVDRYLPSSEAHSSAEEQSETSAATTRNSDTVEGASPLSRAMALGSTVCSRLYDRGASEVTAFGNSMSMSWQKVYASVMGYFTSYLDSFKSMLLYLRDTFPAVQIAEEDLLATSMKKSQDAVHQYTAQAKETAAKYSAQAKDAANKYSTDVKEKATKAKETASMYAADAKDTASKYAADAKETAGKYATDAKDTASKYAAGAKDTAGRYAADAKATADKYYQSAADKVSTYSK</sequence>
<comment type="caution">
    <text evidence="2">The sequence shown here is derived from an EMBL/GenBank/DDBJ whole genome shotgun (WGS) entry which is preliminary data.</text>
</comment>
<feature type="region of interest" description="Disordered" evidence="1">
    <location>
        <begin position="66"/>
        <end position="96"/>
    </location>
</feature>
<dbReference type="EMBL" id="JABANP010000026">
    <property type="protein sequence ID" value="KAF4694911.1"/>
    <property type="molecule type" value="Genomic_DNA"/>
</dbReference>
<dbReference type="SUPFAM" id="SSF58113">
    <property type="entry name" value="Apolipoprotein A-I"/>
    <property type="match status" value="1"/>
</dbReference>
<name>A0A7J6PHQ8_PEROL</name>
<evidence type="ECO:0000256" key="1">
    <source>
        <dbReference type="SAM" id="MobiDB-lite"/>
    </source>
</evidence>
<dbReference type="Gene3D" id="1.20.120.20">
    <property type="entry name" value="Apolipoprotein"/>
    <property type="match status" value="1"/>
</dbReference>
<dbReference type="Proteomes" id="UP000541610">
    <property type="component" value="Unassembled WGS sequence"/>
</dbReference>
<dbReference type="OrthoDB" id="440468at2759"/>
<proteinExistence type="predicted"/>
<dbReference type="PANTHER" id="PTHR47372">
    <property type="entry name" value="DAUER UP-REGULATED-RELATED"/>
    <property type="match status" value="1"/>
</dbReference>
<protein>
    <submittedName>
        <fullName evidence="2">Uncharacterized protein</fullName>
    </submittedName>
</protein>